<sequence>MAMPVRVGQRLAWTLLQAIPTALGIIILNFLFLQLVPGDAAEVMAAESGSATEATMALLRQRFGLDQPMLAQLLSYLTKLAHFDLGFSPRYNAAVMELVMSRLGNTLVLMLAALGLAFVVGVALGAVMSAFAGKWPDRVLSVFALLLYSTPSFWVGLMAIVFFSVHLGWLPIGSKETIGASLSGLDLLFDRLRHLLLPAVSLATFYVAIYARLTRAAMLEAGHQDFVRTARAKGLPAWRVQLVHILRNALIPITTLAGLHFGHLLGGAVVIETVFEWPGMGRLALDSVMARDFNVLLGILLLASLLVIAANALIDVLHALIDPRIKGR</sequence>
<evidence type="ECO:0000256" key="7">
    <source>
        <dbReference type="RuleBase" id="RU363032"/>
    </source>
</evidence>
<dbReference type="SUPFAM" id="SSF161098">
    <property type="entry name" value="MetI-like"/>
    <property type="match status" value="1"/>
</dbReference>
<dbReference type="STRING" id="658167.SAMN04488135_101553"/>
<dbReference type="Gene3D" id="1.10.3720.10">
    <property type="entry name" value="MetI-like"/>
    <property type="match status" value="1"/>
</dbReference>
<dbReference type="InterPro" id="IPR000515">
    <property type="entry name" value="MetI-like"/>
</dbReference>
<organism evidence="9 10">
    <name type="scientific">Pollutimonas bauzanensis</name>
    <dbReference type="NCBI Taxonomy" id="658167"/>
    <lineage>
        <taxon>Bacteria</taxon>
        <taxon>Pseudomonadati</taxon>
        <taxon>Pseudomonadota</taxon>
        <taxon>Betaproteobacteria</taxon>
        <taxon>Burkholderiales</taxon>
        <taxon>Alcaligenaceae</taxon>
        <taxon>Pollutimonas</taxon>
    </lineage>
</organism>
<comment type="similarity">
    <text evidence="7">Belongs to the binding-protein-dependent transport system permease family.</text>
</comment>
<feature type="domain" description="ABC transmembrane type-1" evidence="8">
    <location>
        <begin position="103"/>
        <end position="318"/>
    </location>
</feature>
<dbReference type="GO" id="GO:0055085">
    <property type="term" value="P:transmembrane transport"/>
    <property type="evidence" value="ECO:0007669"/>
    <property type="project" value="InterPro"/>
</dbReference>
<evidence type="ECO:0000256" key="3">
    <source>
        <dbReference type="ARBA" id="ARBA00022475"/>
    </source>
</evidence>
<evidence type="ECO:0000256" key="1">
    <source>
        <dbReference type="ARBA" id="ARBA00004651"/>
    </source>
</evidence>
<comment type="subcellular location">
    <subcellularLocation>
        <location evidence="1 7">Cell membrane</location>
        <topology evidence="1 7">Multi-pass membrane protein</topology>
    </subcellularLocation>
</comment>
<keyword evidence="3" id="KW-1003">Cell membrane</keyword>
<dbReference type="InterPro" id="IPR035906">
    <property type="entry name" value="MetI-like_sf"/>
</dbReference>
<dbReference type="GO" id="GO:0005886">
    <property type="term" value="C:plasma membrane"/>
    <property type="evidence" value="ECO:0007669"/>
    <property type="project" value="UniProtKB-SubCell"/>
</dbReference>
<dbReference type="PANTHER" id="PTHR43163:SF9">
    <property type="entry name" value="ABC TRANSPORTER PERMEASE PROTEIN"/>
    <property type="match status" value="1"/>
</dbReference>
<protein>
    <submittedName>
        <fullName evidence="9">Peptide/nickel transport system permease protein</fullName>
    </submittedName>
</protein>
<name>A0A1M5NLC9_9BURK</name>
<evidence type="ECO:0000313" key="10">
    <source>
        <dbReference type="Proteomes" id="UP000184226"/>
    </source>
</evidence>
<dbReference type="EMBL" id="FQXE01000001">
    <property type="protein sequence ID" value="SHG89999.1"/>
    <property type="molecule type" value="Genomic_DNA"/>
</dbReference>
<feature type="transmembrane region" description="Helical" evidence="7">
    <location>
        <begin position="192"/>
        <end position="211"/>
    </location>
</feature>
<gene>
    <name evidence="9" type="ORF">SAMN04488135_101553</name>
</gene>
<evidence type="ECO:0000256" key="4">
    <source>
        <dbReference type="ARBA" id="ARBA00022692"/>
    </source>
</evidence>
<feature type="transmembrane region" description="Helical" evidence="7">
    <location>
        <begin position="295"/>
        <end position="321"/>
    </location>
</feature>
<dbReference type="RefSeq" id="WP_073101518.1">
    <property type="nucleotide sequence ID" value="NZ_FQXE01000001.1"/>
</dbReference>
<dbReference type="PANTHER" id="PTHR43163">
    <property type="entry name" value="DIPEPTIDE TRANSPORT SYSTEM PERMEASE PROTEIN DPPB-RELATED"/>
    <property type="match status" value="1"/>
</dbReference>
<evidence type="ECO:0000313" key="9">
    <source>
        <dbReference type="EMBL" id="SHG89999.1"/>
    </source>
</evidence>
<feature type="transmembrane region" description="Helical" evidence="7">
    <location>
        <begin position="107"/>
        <end position="133"/>
    </location>
</feature>
<dbReference type="Proteomes" id="UP000184226">
    <property type="component" value="Unassembled WGS sequence"/>
</dbReference>
<evidence type="ECO:0000256" key="6">
    <source>
        <dbReference type="ARBA" id="ARBA00023136"/>
    </source>
</evidence>
<evidence type="ECO:0000259" key="8">
    <source>
        <dbReference type="PROSITE" id="PS50928"/>
    </source>
</evidence>
<feature type="transmembrane region" description="Helical" evidence="7">
    <location>
        <begin position="145"/>
        <end position="172"/>
    </location>
</feature>
<dbReference type="OrthoDB" id="9803623at2"/>
<dbReference type="CDD" id="cd06261">
    <property type="entry name" value="TM_PBP2"/>
    <property type="match status" value="1"/>
</dbReference>
<proteinExistence type="inferred from homology"/>
<evidence type="ECO:0000256" key="5">
    <source>
        <dbReference type="ARBA" id="ARBA00022989"/>
    </source>
</evidence>
<keyword evidence="4 7" id="KW-0812">Transmembrane</keyword>
<evidence type="ECO:0000256" key="2">
    <source>
        <dbReference type="ARBA" id="ARBA00022448"/>
    </source>
</evidence>
<keyword evidence="6 7" id="KW-0472">Membrane</keyword>
<keyword evidence="10" id="KW-1185">Reference proteome</keyword>
<dbReference type="PROSITE" id="PS50928">
    <property type="entry name" value="ABC_TM1"/>
    <property type="match status" value="1"/>
</dbReference>
<keyword evidence="2 7" id="KW-0813">Transport</keyword>
<accession>A0A1M5NLC9</accession>
<dbReference type="Pfam" id="PF00528">
    <property type="entry name" value="BPD_transp_1"/>
    <property type="match status" value="1"/>
</dbReference>
<keyword evidence="5 7" id="KW-1133">Transmembrane helix</keyword>
<reference evidence="9 10" key="1">
    <citation type="submission" date="2016-11" db="EMBL/GenBank/DDBJ databases">
        <authorList>
            <person name="Jaros S."/>
            <person name="Januszkiewicz K."/>
            <person name="Wedrychowicz H."/>
        </authorList>
    </citation>
    <scope>NUCLEOTIDE SEQUENCE [LARGE SCALE GENOMIC DNA]</scope>
    <source>
        <strain evidence="9 10">CGMCC 1.10190</strain>
    </source>
</reference>
<feature type="transmembrane region" description="Helical" evidence="7">
    <location>
        <begin position="12"/>
        <end position="33"/>
    </location>
</feature>
<dbReference type="AlphaFoldDB" id="A0A1M5NLC9"/>
<feature type="transmembrane region" description="Helical" evidence="7">
    <location>
        <begin position="249"/>
        <end position="275"/>
    </location>
</feature>